<protein>
    <recommendedName>
        <fullName evidence="1">Putative restriction endonuclease domain-containing protein</fullName>
    </recommendedName>
</protein>
<evidence type="ECO:0000259" key="1">
    <source>
        <dbReference type="Pfam" id="PF05685"/>
    </source>
</evidence>
<keyword evidence="3" id="KW-1185">Reference proteome</keyword>
<feature type="domain" description="Putative restriction endonuclease" evidence="1">
    <location>
        <begin position="20"/>
        <end position="156"/>
    </location>
</feature>
<dbReference type="Gene3D" id="3.90.1570.10">
    <property type="entry name" value="tt1808, chain A"/>
    <property type="match status" value="1"/>
</dbReference>
<dbReference type="eggNOG" id="COG4636">
    <property type="taxonomic scope" value="Bacteria"/>
</dbReference>
<dbReference type="EMBL" id="CP007139">
    <property type="protein sequence ID" value="AIE84873.1"/>
    <property type="molecule type" value="Genomic_DNA"/>
</dbReference>
<dbReference type="STRING" id="661478.OP10G_1505"/>
<evidence type="ECO:0000313" key="3">
    <source>
        <dbReference type="Proteomes" id="UP000027982"/>
    </source>
</evidence>
<name>A0A068NMS8_FIMGI</name>
<sequence length="172" mass="19014">MEAMMGISDAELMQVIDEAHEAGVKLEIHQGLPIWEFLPSPIHAIVAERVSQSVRKTTGDESGCGCFHYQDMSIRFPDGSIRRPDISIFCEEPSPTQTATTSIPKAVVEIVSPGSEIKDLELSPPFYLLHGVLDVVVFDPRTGMASHFRREERKQLQSPFELALECGCSVSV</sequence>
<gene>
    <name evidence="2" type="ORF">OP10G_1505</name>
</gene>
<dbReference type="SUPFAM" id="SSF52980">
    <property type="entry name" value="Restriction endonuclease-like"/>
    <property type="match status" value="1"/>
</dbReference>
<dbReference type="Pfam" id="PF05685">
    <property type="entry name" value="Uma2"/>
    <property type="match status" value="1"/>
</dbReference>
<dbReference type="Proteomes" id="UP000027982">
    <property type="component" value="Chromosome"/>
</dbReference>
<dbReference type="InterPro" id="IPR008538">
    <property type="entry name" value="Uma2"/>
</dbReference>
<dbReference type="HOGENOM" id="CLU_1568416_0_0_0"/>
<dbReference type="KEGG" id="fgi:OP10G_1505"/>
<dbReference type="RefSeq" id="WP_052547610.1">
    <property type="nucleotide sequence ID" value="NZ_CP007139.1"/>
</dbReference>
<proteinExistence type="predicted"/>
<organism evidence="2 3">
    <name type="scientific">Fimbriimonas ginsengisoli Gsoil 348</name>
    <dbReference type="NCBI Taxonomy" id="661478"/>
    <lineage>
        <taxon>Bacteria</taxon>
        <taxon>Bacillati</taxon>
        <taxon>Armatimonadota</taxon>
        <taxon>Fimbriimonadia</taxon>
        <taxon>Fimbriimonadales</taxon>
        <taxon>Fimbriimonadaceae</taxon>
        <taxon>Fimbriimonas</taxon>
    </lineage>
</organism>
<accession>A0A068NMS8</accession>
<reference evidence="2 3" key="1">
    <citation type="journal article" date="2014" name="PLoS ONE">
        <title>The first complete genome sequence of the class fimbriimonadia in the phylum armatimonadetes.</title>
        <authorList>
            <person name="Hu Z.Y."/>
            <person name="Wang Y.Z."/>
            <person name="Im W.T."/>
            <person name="Wang S.Y."/>
            <person name="Zhao G.P."/>
            <person name="Zheng H.J."/>
            <person name="Quan Z.X."/>
        </authorList>
    </citation>
    <scope>NUCLEOTIDE SEQUENCE [LARGE SCALE GENOMIC DNA]</scope>
    <source>
        <strain evidence="2">Gsoil 348</strain>
    </source>
</reference>
<dbReference type="InterPro" id="IPR012296">
    <property type="entry name" value="Nuclease_put_TT1808"/>
</dbReference>
<dbReference type="AlphaFoldDB" id="A0A068NMS8"/>
<dbReference type="InterPro" id="IPR011335">
    <property type="entry name" value="Restrct_endonuc-II-like"/>
</dbReference>
<dbReference type="CDD" id="cd06260">
    <property type="entry name" value="DUF820-like"/>
    <property type="match status" value="1"/>
</dbReference>
<evidence type="ECO:0000313" key="2">
    <source>
        <dbReference type="EMBL" id="AIE84873.1"/>
    </source>
</evidence>